<evidence type="ECO:0000256" key="3">
    <source>
        <dbReference type="ARBA" id="ARBA00022692"/>
    </source>
</evidence>
<accession>A0AAN8K8H1</accession>
<dbReference type="Gene3D" id="1.10.3860.10">
    <property type="entry name" value="Sodium:dicarboxylate symporter"/>
    <property type="match status" value="1"/>
</dbReference>
<keyword evidence="2 6" id="KW-0813">Transport</keyword>
<dbReference type="PANTHER" id="PTHR11958">
    <property type="entry name" value="SODIUM/DICARBOXYLATE SYMPORTER-RELATED"/>
    <property type="match status" value="1"/>
</dbReference>
<proteinExistence type="inferred from homology"/>
<comment type="subcellular location">
    <subcellularLocation>
        <location evidence="1 6">Membrane</location>
        <topology evidence="1 6">Multi-pass membrane protein</topology>
    </subcellularLocation>
</comment>
<dbReference type="GO" id="GO:0098712">
    <property type="term" value="P:L-glutamate import across plasma membrane"/>
    <property type="evidence" value="ECO:0007669"/>
    <property type="project" value="TreeGrafter"/>
</dbReference>
<gene>
    <name evidence="7" type="ORF">SNE40_003690</name>
</gene>
<feature type="transmembrane region" description="Helical" evidence="6">
    <location>
        <begin position="66"/>
        <end position="83"/>
    </location>
</feature>
<feature type="transmembrane region" description="Helical" evidence="6">
    <location>
        <begin position="386"/>
        <end position="403"/>
    </location>
</feature>
<dbReference type="GO" id="GO:0070778">
    <property type="term" value="P:L-aspartate transmembrane transport"/>
    <property type="evidence" value="ECO:0007669"/>
    <property type="project" value="TreeGrafter"/>
</dbReference>
<dbReference type="GO" id="GO:0005313">
    <property type="term" value="F:L-glutamate transmembrane transporter activity"/>
    <property type="evidence" value="ECO:0007669"/>
    <property type="project" value="TreeGrafter"/>
</dbReference>
<keyword evidence="8" id="KW-1185">Reference proteome</keyword>
<keyword evidence="3 6" id="KW-0812">Transmembrane</keyword>
<comment type="similarity">
    <text evidence="6">Belongs to the dicarboxylate/amino acid:cation symporter (DAACS) (TC 2.A.23) family.</text>
</comment>
<dbReference type="PRINTS" id="PR00173">
    <property type="entry name" value="EDTRNSPORT"/>
</dbReference>
<dbReference type="EMBL" id="JAZGQO010000002">
    <property type="protein sequence ID" value="KAK6192172.1"/>
    <property type="molecule type" value="Genomic_DNA"/>
</dbReference>
<reference evidence="7 8" key="1">
    <citation type="submission" date="2024-01" db="EMBL/GenBank/DDBJ databases">
        <title>The genome of the rayed Mediterranean limpet Patella caerulea (Linnaeus, 1758).</title>
        <authorList>
            <person name="Anh-Thu Weber A."/>
            <person name="Halstead-Nussloch G."/>
        </authorList>
    </citation>
    <scope>NUCLEOTIDE SEQUENCE [LARGE SCALE GENOMIC DNA]</scope>
    <source>
        <strain evidence="7">AATW-2023a</strain>
        <tissue evidence="7">Whole specimen</tissue>
    </source>
</reference>
<feature type="transmembrane region" description="Helical" evidence="6">
    <location>
        <begin position="274"/>
        <end position="299"/>
    </location>
</feature>
<dbReference type="InterPro" id="IPR001991">
    <property type="entry name" value="Na-dicarboxylate_symporter"/>
</dbReference>
<dbReference type="AlphaFoldDB" id="A0AAN8K8H1"/>
<keyword evidence="4 6" id="KW-1133">Transmembrane helix</keyword>
<dbReference type="GO" id="GO:0005886">
    <property type="term" value="C:plasma membrane"/>
    <property type="evidence" value="ECO:0007669"/>
    <property type="project" value="TreeGrafter"/>
</dbReference>
<feature type="transmembrane region" description="Helical" evidence="6">
    <location>
        <begin position="95"/>
        <end position="117"/>
    </location>
</feature>
<protein>
    <recommendedName>
        <fullName evidence="6">Amino acid transporter</fullName>
    </recommendedName>
</protein>
<dbReference type="GO" id="GO:0015501">
    <property type="term" value="F:glutamate:sodium symporter activity"/>
    <property type="evidence" value="ECO:0007669"/>
    <property type="project" value="TreeGrafter"/>
</dbReference>
<feature type="transmembrane region" description="Helical" evidence="6">
    <location>
        <begin position="21"/>
        <end position="40"/>
    </location>
</feature>
<evidence type="ECO:0000256" key="6">
    <source>
        <dbReference type="RuleBase" id="RU361216"/>
    </source>
</evidence>
<keyword evidence="5 6" id="KW-0472">Membrane</keyword>
<dbReference type="SUPFAM" id="SSF118215">
    <property type="entry name" value="Proton glutamate symport protein"/>
    <property type="match status" value="1"/>
</dbReference>
<dbReference type="PANTHER" id="PTHR11958:SF99">
    <property type="entry name" value="SODIUM-DEPENDENT EXCITATORY AMINO ACID TRANSPORTER GLT-6-RELATED"/>
    <property type="match status" value="1"/>
</dbReference>
<feature type="transmembrane region" description="Helical" evidence="6">
    <location>
        <begin position="409"/>
        <end position="435"/>
    </location>
</feature>
<evidence type="ECO:0000256" key="5">
    <source>
        <dbReference type="ARBA" id="ARBA00023136"/>
    </source>
</evidence>
<sequence>MARGGDACTGQWWMGVLRNNLLVILTVLGAIVGFALGVGLRETELSQDAIIWLGIPGEMYMRSLKMMILPLIICSVIAGTASLDPKSNGKISVVALVYIIITNCLPCLVGMGMALIIRPGEGVSASRNQREIKAPVMETADIFADLLRNVFPDNIVAACFQQAQTKYEILEKQVLEMNATSDLVNSTVITKLKKIGIAYSTNVLGIVVCCLFFGIATTAVGELGKPFFLFFHSASEIILKILRTMVWSTPIGVASLIAVALVESSGLEDTFKSMGMFTLTIFCGIATYQLLIVPLYYFAIMRANPYKFLASMSRPWMVAVATASSAVAIPETLNRLETTNKVDKRISRFVVPLASTINRDGSSLYITAACIFIAQLANYDLDAAKIMLIWILTTVISLAVPSVPSAGVMAVLINLTALGIPADNIGLLFAMEWLLDRLRTGSNMLSHACCTMVTYQLCKSSLPPLSDKGDNIEIIVENSIKRRLSSMHSAEHAPLNEKNEHTVL</sequence>
<name>A0AAN8K8H1_PATCE</name>
<keyword evidence="6" id="KW-0769">Symport</keyword>
<evidence type="ECO:0000313" key="7">
    <source>
        <dbReference type="EMBL" id="KAK6192172.1"/>
    </source>
</evidence>
<dbReference type="InterPro" id="IPR050746">
    <property type="entry name" value="DAACS"/>
</dbReference>
<dbReference type="GO" id="GO:0015175">
    <property type="term" value="F:neutral L-amino acid transmembrane transporter activity"/>
    <property type="evidence" value="ECO:0007669"/>
    <property type="project" value="TreeGrafter"/>
</dbReference>
<dbReference type="Pfam" id="PF00375">
    <property type="entry name" value="SDF"/>
    <property type="match status" value="1"/>
</dbReference>
<feature type="transmembrane region" description="Helical" evidence="6">
    <location>
        <begin position="241"/>
        <end position="262"/>
    </location>
</feature>
<dbReference type="Proteomes" id="UP001347796">
    <property type="component" value="Unassembled WGS sequence"/>
</dbReference>
<evidence type="ECO:0000256" key="1">
    <source>
        <dbReference type="ARBA" id="ARBA00004141"/>
    </source>
</evidence>
<comment type="caution">
    <text evidence="7">The sequence shown here is derived from an EMBL/GenBank/DDBJ whole genome shotgun (WGS) entry which is preliminary data.</text>
</comment>
<dbReference type="InterPro" id="IPR036458">
    <property type="entry name" value="Na:dicarbo_symporter_sf"/>
</dbReference>
<evidence type="ECO:0000256" key="4">
    <source>
        <dbReference type="ARBA" id="ARBA00022989"/>
    </source>
</evidence>
<evidence type="ECO:0000313" key="8">
    <source>
        <dbReference type="Proteomes" id="UP001347796"/>
    </source>
</evidence>
<organism evidence="7 8">
    <name type="scientific">Patella caerulea</name>
    <name type="common">Rayed Mediterranean limpet</name>
    <dbReference type="NCBI Taxonomy" id="87958"/>
    <lineage>
        <taxon>Eukaryota</taxon>
        <taxon>Metazoa</taxon>
        <taxon>Spiralia</taxon>
        <taxon>Lophotrochozoa</taxon>
        <taxon>Mollusca</taxon>
        <taxon>Gastropoda</taxon>
        <taxon>Patellogastropoda</taxon>
        <taxon>Patelloidea</taxon>
        <taxon>Patellidae</taxon>
        <taxon>Patella</taxon>
    </lineage>
</organism>
<evidence type="ECO:0000256" key="2">
    <source>
        <dbReference type="ARBA" id="ARBA00022448"/>
    </source>
</evidence>
<feature type="transmembrane region" description="Helical" evidence="6">
    <location>
        <begin position="201"/>
        <end position="221"/>
    </location>
</feature>